<sequence>MFTLEGKLTFINIDQSYLKKLHDACSEVYYKPSGYENKPYIGILINKNDRKYVIPLSSAKEKHKTWKNVDKECYLVYEIAKKSSMGQGDIWVAAEDDVVKHILSVMDIKKMIPIVDGVYSRVNINPEDADTDDVKKYKDLLNKEYSFCLKVIDEVIGKANKLYDKQMSTGKVVKFCCNFKTLEEVTDK</sequence>
<dbReference type="GO" id="GO:0003723">
    <property type="term" value="F:RNA binding"/>
    <property type="evidence" value="ECO:0007669"/>
    <property type="project" value="InterPro"/>
</dbReference>
<accession>A0A173U278</accession>
<dbReference type="Pfam" id="PF13958">
    <property type="entry name" value="ToxN_toxin"/>
    <property type="match status" value="1"/>
</dbReference>
<dbReference type="InterPro" id="IPR053735">
    <property type="entry name" value="Type_III_TA_endoRNase"/>
</dbReference>
<dbReference type="Proteomes" id="UP000095495">
    <property type="component" value="Unassembled WGS sequence"/>
</dbReference>
<dbReference type="EMBL" id="CYXV01000012">
    <property type="protein sequence ID" value="CUN09173.1"/>
    <property type="molecule type" value="Genomic_DNA"/>
</dbReference>
<dbReference type="Gene3D" id="3.10.129.130">
    <property type="match status" value="1"/>
</dbReference>
<gene>
    <name evidence="1" type="ORF">ERS852420_02643</name>
</gene>
<protein>
    <recommendedName>
        <fullName evidence="3">Type III toxin-antitoxin system ToxN/AbiQ family toxin</fullName>
    </recommendedName>
</protein>
<dbReference type="GO" id="GO:0004521">
    <property type="term" value="F:RNA endonuclease activity"/>
    <property type="evidence" value="ECO:0007669"/>
    <property type="project" value="InterPro"/>
</dbReference>
<dbReference type="InterPro" id="IPR025911">
    <property type="entry name" value="ToxN/AbiQ_toxin"/>
</dbReference>
<name>A0A173U278_9FIRM</name>
<evidence type="ECO:0008006" key="3">
    <source>
        <dbReference type="Google" id="ProtNLM"/>
    </source>
</evidence>
<organism evidence="1 2">
    <name type="scientific">Roseburia faecis</name>
    <dbReference type="NCBI Taxonomy" id="301302"/>
    <lineage>
        <taxon>Bacteria</taxon>
        <taxon>Bacillati</taxon>
        <taxon>Bacillota</taxon>
        <taxon>Clostridia</taxon>
        <taxon>Lachnospirales</taxon>
        <taxon>Lachnospiraceae</taxon>
        <taxon>Roseburia</taxon>
    </lineage>
</organism>
<reference evidence="1 2" key="1">
    <citation type="submission" date="2015-09" db="EMBL/GenBank/DDBJ databases">
        <authorList>
            <consortium name="Pathogen Informatics"/>
        </authorList>
    </citation>
    <scope>NUCLEOTIDE SEQUENCE [LARGE SCALE GENOMIC DNA]</scope>
    <source>
        <strain evidence="1 2">2789STDY5608863</strain>
    </source>
</reference>
<proteinExistence type="predicted"/>
<dbReference type="AlphaFoldDB" id="A0A173U278"/>
<evidence type="ECO:0000313" key="1">
    <source>
        <dbReference type="EMBL" id="CUN09173.1"/>
    </source>
</evidence>
<evidence type="ECO:0000313" key="2">
    <source>
        <dbReference type="Proteomes" id="UP000095495"/>
    </source>
</evidence>
<dbReference type="RefSeq" id="WP_055263482.1">
    <property type="nucleotide sequence ID" value="NZ_CYXV01000012.1"/>
</dbReference>